<dbReference type="AlphaFoldDB" id="A0A4Q7KKD4"/>
<name>A0A4Q7KKD4_9PSEU</name>
<sequence length="295" mass="30117">MGGTKVAIRVEDGATSRETTFLWVDAGDPARDVAALSDRLTTMFGESRGSVRAVGVAMPATLNRDGRVIAWPGRPSWVGIEVHAALDALFPGTVVRYADDGDLAAVAEADAIGARDVVYLGVGTGVGGGVVLDGRSLPGPDAGSCEVGHLIVDRSGAVCDCGRRGCLQGQASGPATLRRAAESRGEEVTFFALRDAWLARAPWAVSAVRDSCASIAAAVIGLAELVGVPHAVIGGGFASSLPGFTDEVATQIADLRRAGVPTPRVTEAVFGGLSSLRGAVLLARRSPTAFRAATA</sequence>
<dbReference type="EMBL" id="SGWQ01000007">
    <property type="protein sequence ID" value="RZS36330.1"/>
    <property type="molecule type" value="Genomic_DNA"/>
</dbReference>
<dbReference type="Proteomes" id="UP000294257">
    <property type="component" value="Unassembled WGS sequence"/>
</dbReference>
<evidence type="ECO:0000313" key="2">
    <source>
        <dbReference type="EMBL" id="RZS36330.1"/>
    </source>
</evidence>
<dbReference type="InterPro" id="IPR043129">
    <property type="entry name" value="ATPase_NBD"/>
</dbReference>
<proteinExistence type="inferred from homology"/>
<evidence type="ECO:0000256" key="1">
    <source>
        <dbReference type="ARBA" id="ARBA00006479"/>
    </source>
</evidence>
<reference evidence="2 3" key="1">
    <citation type="submission" date="2019-02" db="EMBL/GenBank/DDBJ databases">
        <title>Genomic Encyclopedia of Type Strains, Phase IV (KMG-IV): sequencing the most valuable type-strain genomes for metagenomic binning, comparative biology and taxonomic classification.</title>
        <authorList>
            <person name="Goeker M."/>
        </authorList>
    </citation>
    <scope>NUCLEOTIDE SEQUENCE [LARGE SCALE GENOMIC DNA]</scope>
    <source>
        <strain evidence="2 3">DSM 101727</strain>
    </source>
</reference>
<keyword evidence="3" id="KW-1185">Reference proteome</keyword>
<dbReference type="PANTHER" id="PTHR18964">
    <property type="entry name" value="ROK (REPRESSOR, ORF, KINASE) FAMILY"/>
    <property type="match status" value="1"/>
</dbReference>
<keyword evidence="2" id="KW-0418">Kinase</keyword>
<evidence type="ECO:0000313" key="3">
    <source>
        <dbReference type="Proteomes" id="UP000294257"/>
    </source>
</evidence>
<keyword evidence="2" id="KW-0808">Transferase</keyword>
<comment type="caution">
    <text evidence="2">The sequence shown here is derived from an EMBL/GenBank/DDBJ whole genome shotgun (WGS) entry which is preliminary data.</text>
</comment>
<accession>A0A4Q7KKD4</accession>
<organism evidence="2 3">
    <name type="scientific">Herbihabitans rhizosphaerae</name>
    <dbReference type="NCBI Taxonomy" id="1872711"/>
    <lineage>
        <taxon>Bacteria</taxon>
        <taxon>Bacillati</taxon>
        <taxon>Actinomycetota</taxon>
        <taxon>Actinomycetes</taxon>
        <taxon>Pseudonocardiales</taxon>
        <taxon>Pseudonocardiaceae</taxon>
        <taxon>Herbihabitans</taxon>
    </lineage>
</organism>
<dbReference type="PANTHER" id="PTHR18964:SF149">
    <property type="entry name" value="BIFUNCTIONAL UDP-N-ACETYLGLUCOSAMINE 2-EPIMERASE_N-ACETYLMANNOSAMINE KINASE"/>
    <property type="match status" value="1"/>
</dbReference>
<dbReference type="SUPFAM" id="SSF53067">
    <property type="entry name" value="Actin-like ATPase domain"/>
    <property type="match status" value="2"/>
</dbReference>
<gene>
    <name evidence="2" type="ORF">EV193_10711</name>
</gene>
<comment type="similarity">
    <text evidence="1">Belongs to the ROK (NagC/XylR) family.</text>
</comment>
<dbReference type="GO" id="GO:0016301">
    <property type="term" value="F:kinase activity"/>
    <property type="evidence" value="ECO:0007669"/>
    <property type="project" value="UniProtKB-KW"/>
</dbReference>
<protein>
    <submittedName>
        <fullName evidence="2">Kanosamine 6-kinase</fullName>
    </submittedName>
</protein>
<dbReference type="Pfam" id="PF00480">
    <property type="entry name" value="ROK"/>
    <property type="match status" value="1"/>
</dbReference>
<dbReference type="Gene3D" id="3.30.420.40">
    <property type="match status" value="2"/>
</dbReference>
<dbReference type="InterPro" id="IPR000600">
    <property type="entry name" value="ROK"/>
</dbReference>